<feature type="compositionally biased region" description="Polar residues" evidence="1">
    <location>
        <begin position="187"/>
        <end position="205"/>
    </location>
</feature>
<organism evidence="2 3">
    <name type="scientific">Stylonychia lemnae</name>
    <name type="common">Ciliate</name>
    <dbReference type="NCBI Taxonomy" id="5949"/>
    <lineage>
        <taxon>Eukaryota</taxon>
        <taxon>Sar</taxon>
        <taxon>Alveolata</taxon>
        <taxon>Ciliophora</taxon>
        <taxon>Intramacronucleata</taxon>
        <taxon>Spirotrichea</taxon>
        <taxon>Stichotrichia</taxon>
        <taxon>Sporadotrichida</taxon>
        <taxon>Oxytrichidae</taxon>
        <taxon>Stylonychinae</taxon>
        <taxon>Stylonychia</taxon>
    </lineage>
</organism>
<reference evidence="2 3" key="1">
    <citation type="submission" date="2014-06" db="EMBL/GenBank/DDBJ databases">
        <authorList>
            <person name="Swart Estienne"/>
        </authorList>
    </citation>
    <scope>NUCLEOTIDE SEQUENCE [LARGE SCALE GENOMIC DNA]</scope>
    <source>
        <strain evidence="2 3">130c</strain>
    </source>
</reference>
<feature type="compositionally biased region" description="Polar residues" evidence="1">
    <location>
        <begin position="58"/>
        <end position="67"/>
    </location>
</feature>
<feature type="compositionally biased region" description="Polar residues" evidence="1">
    <location>
        <begin position="14"/>
        <end position="50"/>
    </location>
</feature>
<feature type="region of interest" description="Disordered" evidence="1">
    <location>
        <begin position="406"/>
        <end position="428"/>
    </location>
</feature>
<evidence type="ECO:0000313" key="2">
    <source>
        <dbReference type="EMBL" id="CDW91158.1"/>
    </source>
</evidence>
<sequence>MRDRSNPESDLSPRLTQNSENQNQIFQIRQSNMRNRQRDQLSQQKNQTFGSERKVQASPMTQATNNFEFSTKDSRVDRSISMQKFIPQTVTGTNVKQSLRLSQQRLQQFQLPNGLIFNPNVETSETQQKYQLAYLTVNSSKQITKLKSTYAYNNFYKKKIALTIYSDKYEISGVQATLLQSQNQSQFDNARTTATHDSQPNAQNDTLHKKTQSNSLYQQVNVDSSSLEQIDITNHQIKIKENSITHDQPILHETDKSQMVQVQTSYEYLRQAKTGYSKKRISIHNQSQHQAQTIRVSPRVNEKKVSKQMKRSLQLDVQKKSAFNYNIFSKDLVLKSQSSSLGKSYKSSYKKQNKSKKLSSAGSMSKYNQPGIPFDGKDIKNRHSGGCCHSFYSNTDTSLSVSPRFKYQNKKTEQKRFRQSVSKKPSYSNISNNSYMFNKSLFREKRPQNLGNATSQSIRELKKDDEMRQTVKDYLNSQTETPYFDESQIQYMSDFAQKRALSREELMAQGLNYKFSIQDLPKYSQRLHPKDLRDKFSKTVLGKRCPTLAERIRNLEQIQRKLKEQQYWEGLRNYALIQQQDWSKSKLYDNYKQNGFFKEQNDDIYSETEVQYYITVLRKIHKKKYDDMSNEEINKVIIQHFTKSSLTLKYLMRLICLDYYYERVNLRKQKMIKKRQSADQRSDLMTLQSNQYKIINSSSKDFTSKDR</sequence>
<dbReference type="AlphaFoldDB" id="A0A078BC32"/>
<feature type="region of interest" description="Disordered" evidence="1">
    <location>
        <begin position="343"/>
        <end position="378"/>
    </location>
</feature>
<name>A0A078BC32_STYLE</name>
<gene>
    <name evidence="2" type="primary">Contig18474.g19615</name>
    <name evidence="2" type="ORF">STYLEM_20310</name>
</gene>
<proteinExistence type="predicted"/>
<feature type="compositionally biased region" description="Basic residues" evidence="1">
    <location>
        <begin position="348"/>
        <end position="357"/>
    </location>
</feature>
<keyword evidence="3" id="KW-1185">Reference proteome</keyword>
<feature type="region of interest" description="Disordered" evidence="1">
    <location>
        <begin position="1"/>
        <end position="67"/>
    </location>
</feature>
<dbReference type="InParanoid" id="A0A078BC32"/>
<dbReference type="Proteomes" id="UP000039865">
    <property type="component" value="Unassembled WGS sequence"/>
</dbReference>
<feature type="region of interest" description="Disordered" evidence="1">
    <location>
        <begin position="187"/>
        <end position="210"/>
    </location>
</feature>
<accession>A0A078BC32</accession>
<dbReference type="OrthoDB" id="10679016at2759"/>
<dbReference type="EMBL" id="CCKQ01019147">
    <property type="protein sequence ID" value="CDW91158.1"/>
    <property type="molecule type" value="Genomic_DNA"/>
</dbReference>
<evidence type="ECO:0000256" key="1">
    <source>
        <dbReference type="SAM" id="MobiDB-lite"/>
    </source>
</evidence>
<protein>
    <submittedName>
        <fullName evidence="2">Uncharacterized protein</fullName>
    </submittedName>
</protein>
<evidence type="ECO:0000313" key="3">
    <source>
        <dbReference type="Proteomes" id="UP000039865"/>
    </source>
</evidence>
<feature type="compositionally biased region" description="Polar residues" evidence="1">
    <location>
        <begin position="419"/>
        <end position="428"/>
    </location>
</feature>